<dbReference type="Proteomes" id="UP000008827">
    <property type="component" value="Chromosome 7"/>
</dbReference>
<accession>A0A0R0IZR4</accession>
<dbReference type="STRING" id="3847.A0A0R0IZR4"/>
<dbReference type="EnsemblPlants" id="KRH47574">
    <property type="protein sequence ID" value="KRH47574"/>
    <property type="gene ID" value="GLYMA_07G036900"/>
</dbReference>
<dbReference type="PaxDb" id="3847-GLYMA07G04131.1"/>
<dbReference type="OrthoDB" id="1737761at2759"/>
<dbReference type="EMBL" id="CM000840">
    <property type="protein sequence ID" value="KRH47574.1"/>
    <property type="molecule type" value="Genomic_DNA"/>
</dbReference>
<evidence type="ECO:0000313" key="2">
    <source>
        <dbReference type="EMBL" id="KRH47574.1"/>
    </source>
</evidence>
<protein>
    <submittedName>
        <fullName evidence="2 3">Uncharacterized protein</fullName>
    </submittedName>
</protein>
<dbReference type="InParanoid" id="A0A0R0IZR4"/>
<reference evidence="2" key="3">
    <citation type="submission" date="2018-07" db="EMBL/GenBank/DDBJ databases">
        <title>WGS assembly of Glycine max.</title>
        <authorList>
            <person name="Schmutz J."/>
            <person name="Cannon S."/>
            <person name="Schlueter J."/>
            <person name="Ma J."/>
            <person name="Mitros T."/>
            <person name="Nelson W."/>
            <person name="Hyten D."/>
            <person name="Song Q."/>
            <person name="Thelen J."/>
            <person name="Cheng J."/>
            <person name="Xu D."/>
            <person name="Hellsten U."/>
            <person name="May G."/>
            <person name="Yu Y."/>
            <person name="Sakurai T."/>
            <person name="Umezawa T."/>
            <person name="Bhattacharyya M."/>
            <person name="Sandhu D."/>
            <person name="Valliyodan B."/>
            <person name="Lindquist E."/>
            <person name="Peto M."/>
            <person name="Grant D."/>
            <person name="Shu S."/>
            <person name="Goodstein D."/>
            <person name="Barry K."/>
            <person name="Futrell-Griggs M."/>
            <person name="Abernathy B."/>
            <person name="Du J."/>
            <person name="Tian Z."/>
            <person name="Zhu L."/>
            <person name="Gill N."/>
            <person name="Joshi T."/>
            <person name="Libault M."/>
            <person name="Sethuraman A."/>
            <person name="Zhang X."/>
            <person name="Shinozaki K."/>
            <person name="Nguyen H."/>
            <person name="Wing R."/>
            <person name="Cregan P."/>
            <person name="Specht J."/>
            <person name="Grimwood J."/>
            <person name="Rokhsar D."/>
            <person name="Stacey G."/>
            <person name="Shoemaker R."/>
            <person name="Jackson S."/>
        </authorList>
    </citation>
    <scope>NUCLEOTIDE SEQUENCE</scope>
    <source>
        <tissue evidence="2">Callus</tissue>
    </source>
</reference>
<feature type="region of interest" description="Disordered" evidence="1">
    <location>
        <begin position="1"/>
        <end position="20"/>
    </location>
</feature>
<dbReference type="Gramene" id="KRH47574">
    <property type="protein sequence ID" value="KRH47574"/>
    <property type="gene ID" value="GLYMA_07G036900"/>
</dbReference>
<sequence>MGDAIDDALEGGEEEEETEELVNQFLDEIGIDINSELVNAPATTSVSAPAAKNRVAQAESTANEDSGIYDDLQARLNNLRKM</sequence>
<organism evidence="2">
    <name type="scientific">Glycine max</name>
    <name type="common">Soybean</name>
    <name type="synonym">Glycine hispida</name>
    <dbReference type="NCBI Taxonomy" id="3847"/>
    <lineage>
        <taxon>Eukaryota</taxon>
        <taxon>Viridiplantae</taxon>
        <taxon>Streptophyta</taxon>
        <taxon>Embryophyta</taxon>
        <taxon>Tracheophyta</taxon>
        <taxon>Spermatophyta</taxon>
        <taxon>Magnoliopsida</taxon>
        <taxon>eudicotyledons</taxon>
        <taxon>Gunneridae</taxon>
        <taxon>Pentapetalae</taxon>
        <taxon>rosids</taxon>
        <taxon>fabids</taxon>
        <taxon>Fabales</taxon>
        <taxon>Fabaceae</taxon>
        <taxon>Papilionoideae</taxon>
        <taxon>50 kb inversion clade</taxon>
        <taxon>NPAAA clade</taxon>
        <taxon>indigoferoid/millettioid clade</taxon>
        <taxon>Phaseoleae</taxon>
        <taxon>Glycine</taxon>
        <taxon>Glycine subgen. Soja</taxon>
    </lineage>
</organism>
<proteinExistence type="predicted"/>
<evidence type="ECO:0000313" key="4">
    <source>
        <dbReference type="Proteomes" id="UP000008827"/>
    </source>
</evidence>
<evidence type="ECO:0000313" key="3">
    <source>
        <dbReference type="EnsemblPlants" id="KRH47574"/>
    </source>
</evidence>
<gene>
    <name evidence="2" type="ORF">GLYMA_07G036900</name>
</gene>
<evidence type="ECO:0000256" key="1">
    <source>
        <dbReference type="SAM" id="MobiDB-lite"/>
    </source>
</evidence>
<reference evidence="2 3" key="1">
    <citation type="journal article" date="2010" name="Nature">
        <title>Genome sequence of the palaeopolyploid soybean.</title>
        <authorList>
            <person name="Schmutz J."/>
            <person name="Cannon S.B."/>
            <person name="Schlueter J."/>
            <person name="Ma J."/>
            <person name="Mitros T."/>
            <person name="Nelson W."/>
            <person name="Hyten D.L."/>
            <person name="Song Q."/>
            <person name="Thelen J.J."/>
            <person name="Cheng J."/>
            <person name="Xu D."/>
            <person name="Hellsten U."/>
            <person name="May G.D."/>
            <person name="Yu Y."/>
            <person name="Sakurai T."/>
            <person name="Umezawa T."/>
            <person name="Bhattacharyya M.K."/>
            <person name="Sandhu D."/>
            <person name="Valliyodan B."/>
            <person name="Lindquist E."/>
            <person name="Peto M."/>
            <person name="Grant D."/>
            <person name="Shu S."/>
            <person name="Goodstein D."/>
            <person name="Barry K."/>
            <person name="Futrell-Griggs M."/>
            <person name="Abernathy B."/>
            <person name="Du J."/>
            <person name="Tian Z."/>
            <person name="Zhu L."/>
            <person name="Gill N."/>
            <person name="Joshi T."/>
            <person name="Libault M."/>
            <person name="Sethuraman A."/>
            <person name="Zhang X.-C."/>
            <person name="Shinozaki K."/>
            <person name="Nguyen H.T."/>
            <person name="Wing R.A."/>
            <person name="Cregan P."/>
            <person name="Specht J."/>
            <person name="Grimwood J."/>
            <person name="Rokhsar D."/>
            <person name="Stacey G."/>
            <person name="Shoemaker R.C."/>
            <person name="Jackson S.A."/>
        </authorList>
    </citation>
    <scope>NUCLEOTIDE SEQUENCE [LARGE SCALE GENOMIC DNA]</scope>
    <source>
        <strain evidence="3">cv. Williams 82</strain>
        <tissue evidence="2">Callus</tissue>
    </source>
</reference>
<dbReference type="OMA" id="NEDCGID"/>
<keyword evidence="4" id="KW-1185">Reference proteome</keyword>
<dbReference type="PANTHER" id="PTHR10476">
    <property type="entry name" value="CHARGED MULTIVESICULAR BODY PROTEIN"/>
    <property type="match status" value="1"/>
</dbReference>
<reference evidence="3" key="2">
    <citation type="submission" date="2018-02" db="UniProtKB">
        <authorList>
            <consortium name="EnsemblPlants"/>
        </authorList>
    </citation>
    <scope>IDENTIFICATION</scope>
    <source>
        <strain evidence="3">Williams 82</strain>
    </source>
</reference>
<dbReference type="InterPro" id="IPR005024">
    <property type="entry name" value="Snf7_fam"/>
</dbReference>
<dbReference type="Gene3D" id="6.10.250.440">
    <property type="match status" value="1"/>
</dbReference>
<dbReference type="AlphaFoldDB" id="A0A0R0IZR4"/>
<dbReference type="GO" id="GO:0007034">
    <property type="term" value="P:vacuolar transport"/>
    <property type="evidence" value="ECO:0007669"/>
    <property type="project" value="InterPro"/>
</dbReference>
<name>A0A0R0IZR4_SOYBN</name>